<proteinExistence type="predicted"/>
<keyword evidence="1" id="KW-0175">Coiled coil</keyword>
<gene>
    <name evidence="2" type="ORF">OJAV_G00187490</name>
</gene>
<dbReference type="EMBL" id="CM012455">
    <property type="protein sequence ID" value="RVE59354.1"/>
    <property type="molecule type" value="Genomic_DNA"/>
</dbReference>
<dbReference type="OrthoDB" id="10260387at2759"/>
<keyword evidence="3" id="KW-1185">Reference proteome</keyword>
<protein>
    <submittedName>
        <fullName evidence="2">Uncharacterized protein</fullName>
    </submittedName>
</protein>
<evidence type="ECO:0000313" key="3">
    <source>
        <dbReference type="Proteomes" id="UP000283210"/>
    </source>
</evidence>
<dbReference type="Proteomes" id="UP000283210">
    <property type="component" value="Chromosome 19"/>
</dbReference>
<name>A0A437CA58_ORYJA</name>
<feature type="coiled-coil region" evidence="1">
    <location>
        <begin position="45"/>
        <end position="146"/>
    </location>
</feature>
<dbReference type="AlphaFoldDB" id="A0A437CA58"/>
<reference evidence="2 3" key="1">
    <citation type="submission" date="2018-11" db="EMBL/GenBank/DDBJ databases">
        <authorList>
            <person name="Lopez-Roques C."/>
            <person name="Donnadieu C."/>
            <person name="Bouchez O."/>
            <person name="Klopp C."/>
            <person name="Cabau C."/>
            <person name="Zahm M."/>
        </authorList>
    </citation>
    <scope>NUCLEOTIDE SEQUENCE [LARGE SCALE GENOMIC DNA]</scope>
    <source>
        <strain evidence="2">RS831</strain>
        <tissue evidence="2">Whole body</tissue>
    </source>
</reference>
<evidence type="ECO:0000313" key="2">
    <source>
        <dbReference type="EMBL" id="RVE59354.1"/>
    </source>
</evidence>
<sequence>MQQSNLRVLQAVMKPLEDGLQSFNRLSEMLLNIVLDIVPPGCQTFEDFRREVQKMEKYLNESEQRAGEELEQLDEKTEALTVDKYALERKRKEQEAELARLKTCVDSHESSLKKCREARDAQQKNLKTAEKNLKEMEQQRDKARTIRDVGIGLFFVPFGGWIAGK</sequence>
<reference evidence="2 3" key="2">
    <citation type="submission" date="2019-01" db="EMBL/GenBank/DDBJ databases">
        <title>A chromosome length genome reference of the Java medaka (oryzias javanicus).</title>
        <authorList>
            <person name="Herpin A."/>
            <person name="Takehana Y."/>
            <person name="Naruse K."/>
            <person name="Ansai S."/>
            <person name="Kawaguchi M."/>
        </authorList>
    </citation>
    <scope>NUCLEOTIDE SEQUENCE [LARGE SCALE GENOMIC DNA]</scope>
    <source>
        <strain evidence="2">RS831</strain>
        <tissue evidence="2">Whole body</tissue>
    </source>
</reference>
<evidence type="ECO:0000256" key="1">
    <source>
        <dbReference type="SAM" id="Coils"/>
    </source>
</evidence>
<accession>A0A437CA58</accession>
<organism evidence="2 3">
    <name type="scientific">Oryzias javanicus</name>
    <name type="common">Javanese ricefish</name>
    <name type="synonym">Aplocheilus javanicus</name>
    <dbReference type="NCBI Taxonomy" id="123683"/>
    <lineage>
        <taxon>Eukaryota</taxon>
        <taxon>Metazoa</taxon>
        <taxon>Chordata</taxon>
        <taxon>Craniata</taxon>
        <taxon>Vertebrata</taxon>
        <taxon>Euteleostomi</taxon>
        <taxon>Actinopterygii</taxon>
        <taxon>Neopterygii</taxon>
        <taxon>Teleostei</taxon>
        <taxon>Neoteleostei</taxon>
        <taxon>Acanthomorphata</taxon>
        <taxon>Ovalentaria</taxon>
        <taxon>Atherinomorphae</taxon>
        <taxon>Beloniformes</taxon>
        <taxon>Adrianichthyidae</taxon>
        <taxon>Oryziinae</taxon>
        <taxon>Oryzias</taxon>
    </lineage>
</organism>